<evidence type="ECO:0000313" key="2">
    <source>
        <dbReference type="Proteomes" id="UP001321749"/>
    </source>
</evidence>
<accession>A0AAV9HTH2</accession>
<proteinExistence type="predicted"/>
<dbReference type="Proteomes" id="UP001321749">
    <property type="component" value="Unassembled WGS sequence"/>
</dbReference>
<evidence type="ECO:0000313" key="1">
    <source>
        <dbReference type="EMBL" id="KAK4464177.1"/>
    </source>
</evidence>
<protein>
    <recommendedName>
        <fullName evidence="3">F-box domain-containing protein</fullName>
    </recommendedName>
</protein>
<name>A0AAV9HTH2_9PEZI</name>
<sequence>MEGETILRIPPNFPVELKERILFYLYAHGSRCVLEVFCPEWKICSHEGNDSSPSSVRFDIYSLPNGGGEAGGRVKVRTVLGRGQDGQGHRLCLCLPYFWQDPRGFDSEGRWPGAYKRELVREWVDEGLVVVSHVRSEERLEGIDRYRGMAEGESMGTTGLLLMRGEGVERLVPGEGWSGSVETMPGPRGRGGATTKEEYLCERIKWLCINTFPRLLKVAPLDAADPENGETIAAIGERLEREWRDTYALDWGRMKRLRGLWVDLRIWEVVNRGRRVEDGFFRRVVSKLAEGLKGKGLEVLVISGLRGVEEEEEAKWANVGEGGKWDEENRLWRFDGGRIDWFRNFKEAVRPGGQVIFVNTVSEVSEW</sequence>
<organism evidence="1 2">
    <name type="scientific">Cladorrhinum samala</name>
    <dbReference type="NCBI Taxonomy" id="585594"/>
    <lineage>
        <taxon>Eukaryota</taxon>
        <taxon>Fungi</taxon>
        <taxon>Dikarya</taxon>
        <taxon>Ascomycota</taxon>
        <taxon>Pezizomycotina</taxon>
        <taxon>Sordariomycetes</taxon>
        <taxon>Sordariomycetidae</taxon>
        <taxon>Sordariales</taxon>
        <taxon>Podosporaceae</taxon>
        <taxon>Cladorrhinum</taxon>
    </lineage>
</organism>
<dbReference type="AlphaFoldDB" id="A0AAV9HTH2"/>
<dbReference type="EMBL" id="MU864951">
    <property type="protein sequence ID" value="KAK4464177.1"/>
    <property type="molecule type" value="Genomic_DNA"/>
</dbReference>
<comment type="caution">
    <text evidence="1">The sequence shown here is derived from an EMBL/GenBank/DDBJ whole genome shotgun (WGS) entry which is preliminary data.</text>
</comment>
<reference evidence="1" key="2">
    <citation type="submission" date="2023-06" db="EMBL/GenBank/DDBJ databases">
        <authorList>
            <consortium name="Lawrence Berkeley National Laboratory"/>
            <person name="Mondo S.J."/>
            <person name="Hensen N."/>
            <person name="Bonometti L."/>
            <person name="Westerberg I."/>
            <person name="Brannstrom I.O."/>
            <person name="Guillou S."/>
            <person name="Cros-Aarteil S."/>
            <person name="Calhoun S."/>
            <person name="Haridas S."/>
            <person name="Kuo A."/>
            <person name="Pangilinan J."/>
            <person name="Riley R."/>
            <person name="Labutti K."/>
            <person name="Andreopoulos B."/>
            <person name="Lipzen A."/>
            <person name="Chen C."/>
            <person name="Yanf M."/>
            <person name="Daum C."/>
            <person name="Ng V."/>
            <person name="Clum A."/>
            <person name="Steindorff A."/>
            <person name="Ohm R."/>
            <person name="Martin F."/>
            <person name="Silar P."/>
            <person name="Natvig D."/>
            <person name="Lalanne C."/>
            <person name="Gautier V."/>
            <person name="Ament-Velasquez S.L."/>
            <person name="Kruys A."/>
            <person name="Hutchinson M.I."/>
            <person name="Powell A.J."/>
            <person name="Barry K."/>
            <person name="Miller A.N."/>
            <person name="Grigoriev I.V."/>
            <person name="Debuchy R."/>
            <person name="Gladieux P."/>
            <person name="Thoren M.H."/>
            <person name="Johannesson H."/>
        </authorList>
    </citation>
    <scope>NUCLEOTIDE SEQUENCE</scope>
    <source>
        <strain evidence="1">PSN324</strain>
    </source>
</reference>
<evidence type="ECO:0008006" key="3">
    <source>
        <dbReference type="Google" id="ProtNLM"/>
    </source>
</evidence>
<keyword evidence="2" id="KW-1185">Reference proteome</keyword>
<gene>
    <name evidence="1" type="ORF">QBC42DRAFT_321347</name>
</gene>
<reference evidence="1" key="1">
    <citation type="journal article" date="2023" name="Mol. Phylogenet. Evol.">
        <title>Genome-scale phylogeny and comparative genomics of the fungal order Sordariales.</title>
        <authorList>
            <person name="Hensen N."/>
            <person name="Bonometti L."/>
            <person name="Westerberg I."/>
            <person name="Brannstrom I.O."/>
            <person name="Guillou S."/>
            <person name="Cros-Aarteil S."/>
            <person name="Calhoun S."/>
            <person name="Haridas S."/>
            <person name="Kuo A."/>
            <person name="Mondo S."/>
            <person name="Pangilinan J."/>
            <person name="Riley R."/>
            <person name="LaButti K."/>
            <person name="Andreopoulos B."/>
            <person name="Lipzen A."/>
            <person name="Chen C."/>
            <person name="Yan M."/>
            <person name="Daum C."/>
            <person name="Ng V."/>
            <person name="Clum A."/>
            <person name="Steindorff A."/>
            <person name="Ohm R.A."/>
            <person name="Martin F."/>
            <person name="Silar P."/>
            <person name="Natvig D.O."/>
            <person name="Lalanne C."/>
            <person name="Gautier V."/>
            <person name="Ament-Velasquez S.L."/>
            <person name="Kruys A."/>
            <person name="Hutchinson M.I."/>
            <person name="Powell A.J."/>
            <person name="Barry K."/>
            <person name="Miller A.N."/>
            <person name="Grigoriev I.V."/>
            <person name="Debuchy R."/>
            <person name="Gladieux P."/>
            <person name="Hiltunen Thoren M."/>
            <person name="Johannesson H."/>
        </authorList>
    </citation>
    <scope>NUCLEOTIDE SEQUENCE</scope>
    <source>
        <strain evidence="1">PSN324</strain>
    </source>
</reference>